<reference evidence="2 3" key="1">
    <citation type="journal article" date="2014" name="PLoS ONE">
        <title>Global Analysis of Gene Expression Profiles in Physic Nut (Jatropha curcas L.) Seedlings Exposed to Salt Stress.</title>
        <authorList>
            <person name="Zhang L."/>
            <person name="Zhang C."/>
            <person name="Wu P."/>
            <person name="Chen Y."/>
            <person name="Li M."/>
            <person name="Jiang H."/>
            <person name="Wu G."/>
        </authorList>
    </citation>
    <scope>NUCLEOTIDE SEQUENCE [LARGE SCALE GENOMIC DNA]</scope>
    <source>
        <strain evidence="3">cv. GZQX0401</strain>
        <tissue evidence="2">Young leaves</tissue>
    </source>
</reference>
<dbReference type="Proteomes" id="UP000027138">
    <property type="component" value="Unassembled WGS sequence"/>
</dbReference>
<keyword evidence="3" id="KW-1185">Reference proteome</keyword>
<sequence length="243" mass="28119">MYKRELVNNLGQNCPYQNTSSNRWNPKTLSHPKSHRTKPYCTYPLFTHMFHVKWCIDTWLESNATCPFDGWLLLEIDHQGPEAVERRFVHQVWRESHTSACHLGSVTEPRGLGTTAPDFDKGDTAEGGDRSPLLIKVFVMRLLKEQKFEEEYWNQLSKRLVNLHVLPNNEDKLIWSFCKKEAISLADLFYQVLKTVFALSAVLTSEIESAIRLLPLCSFAIKVREGVLQWRNESWVLLGVKVS</sequence>
<feature type="region of interest" description="Disordered" evidence="1">
    <location>
        <begin position="106"/>
        <end position="125"/>
    </location>
</feature>
<protein>
    <submittedName>
        <fullName evidence="2">Uncharacterized protein</fullName>
    </submittedName>
</protein>
<name>A0A067LQ10_JATCU</name>
<evidence type="ECO:0000256" key="1">
    <source>
        <dbReference type="SAM" id="MobiDB-lite"/>
    </source>
</evidence>
<dbReference type="EMBL" id="KK914214">
    <property type="protein sequence ID" value="KDP46634.1"/>
    <property type="molecule type" value="Genomic_DNA"/>
</dbReference>
<accession>A0A067LQ10</accession>
<evidence type="ECO:0000313" key="2">
    <source>
        <dbReference type="EMBL" id="KDP46634.1"/>
    </source>
</evidence>
<proteinExistence type="predicted"/>
<dbReference type="AlphaFoldDB" id="A0A067LQ10"/>
<organism evidence="2 3">
    <name type="scientific">Jatropha curcas</name>
    <name type="common">Barbados nut</name>
    <dbReference type="NCBI Taxonomy" id="180498"/>
    <lineage>
        <taxon>Eukaryota</taxon>
        <taxon>Viridiplantae</taxon>
        <taxon>Streptophyta</taxon>
        <taxon>Embryophyta</taxon>
        <taxon>Tracheophyta</taxon>
        <taxon>Spermatophyta</taxon>
        <taxon>Magnoliopsida</taxon>
        <taxon>eudicotyledons</taxon>
        <taxon>Gunneridae</taxon>
        <taxon>Pentapetalae</taxon>
        <taxon>rosids</taxon>
        <taxon>fabids</taxon>
        <taxon>Malpighiales</taxon>
        <taxon>Euphorbiaceae</taxon>
        <taxon>Crotonoideae</taxon>
        <taxon>Jatropheae</taxon>
        <taxon>Jatropha</taxon>
    </lineage>
</organism>
<gene>
    <name evidence="2" type="ORF">JCGZ_04568</name>
</gene>
<evidence type="ECO:0000313" key="3">
    <source>
        <dbReference type="Proteomes" id="UP000027138"/>
    </source>
</evidence>